<dbReference type="AlphaFoldDB" id="A0A3Q2XLH8"/>
<accession>A0A3Q2XLH8</accession>
<reference evidence="2" key="1">
    <citation type="submission" date="2025-08" db="UniProtKB">
        <authorList>
            <consortium name="Ensembl"/>
        </authorList>
    </citation>
    <scope>IDENTIFICATION</scope>
</reference>
<evidence type="ECO:0000313" key="3">
    <source>
        <dbReference type="Proteomes" id="UP000264820"/>
    </source>
</evidence>
<dbReference type="PANTHER" id="PTHR45713">
    <property type="entry name" value="FTP DOMAIN-CONTAINING PROTEIN"/>
    <property type="match status" value="1"/>
</dbReference>
<dbReference type="PANTHER" id="PTHR45713:SF6">
    <property type="entry name" value="F5_8 TYPE C DOMAIN-CONTAINING PROTEIN"/>
    <property type="match status" value="1"/>
</dbReference>
<name>A0A3Q2XLH8_HIPCM</name>
<dbReference type="Gene3D" id="2.60.120.260">
    <property type="entry name" value="Galactose-binding domain-like"/>
    <property type="match status" value="1"/>
</dbReference>
<dbReference type="Proteomes" id="UP000264820">
    <property type="component" value="Unplaced"/>
</dbReference>
<keyword evidence="3" id="KW-1185">Reference proteome</keyword>
<reference evidence="2" key="2">
    <citation type="submission" date="2025-09" db="UniProtKB">
        <authorList>
            <consortium name="Ensembl"/>
        </authorList>
    </citation>
    <scope>IDENTIFICATION</scope>
</reference>
<sequence>TFISITLLLSINIYGQQPQDVGSWSQPIPFEIVPVAVANLPDGRLVTWSAEAKLSFSISNGLTHYELFDPFQGTDGVALVFNRTDCCSERLDGVKVYVGNNGTSNPDDYHEVGTLNSDIQQTFTSNLSSGRYIMVRHEKSEYLSLAEVQAFGAPVVDCTGANEVIPEIRIDVLSSDNLYV</sequence>
<keyword evidence="1" id="KW-0732">Signal</keyword>
<feature type="signal peptide" evidence="1">
    <location>
        <begin position="1"/>
        <end position="15"/>
    </location>
</feature>
<organism evidence="2 3">
    <name type="scientific">Hippocampus comes</name>
    <name type="common">Tiger tail seahorse</name>
    <dbReference type="NCBI Taxonomy" id="109280"/>
    <lineage>
        <taxon>Eukaryota</taxon>
        <taxon>Metazoa</taxon>
        <taxon>Chordata</taxon>
        <taxon>Craniata</taxon>
        <taxon>Vertebrata</taxon>
        <taxon>Euteleostomi</taxon>
        <taxon>Actinopterygii</taxon>
        <taxon>Neopterygii</taxon>
        <taxon>Teleostei</taxon>
        <taxon>Neoteleostei</taxon>
        <taxon>Acanthomorphata</taxon>
        <taxon>Syngnathiaria</taxon>
        <taxon>Syngnathiformes</taxon>
        <taxon>Syngnathoidei</taxon>
        <taxon>Syngnathidae</taxon>
        <taxon>Hippocampus</taxon>
    </lineage>
</organism>
<dbReference type="Ensembl" id="ENSHCOT00000005371.1">
    <property type="protein sequence ID" value="ENSHCOP00000005438.1"/>
    <property type="gene ID" value="ENSHCOG00000007114.1"/>
</dbReference>
<dbReference type="InterPro" id="IPR051941">
    <property type="entry name" value="BG_Antigen-Binding_Lectin"/>
</dbReference>
<evidence type="ECO:0000256" key="1">
    <source>
        <dbReference type="SAM" id="SignalP"/>
    </source>
</evidence>
<dbReference type="SUPFAM" id="SSF49785">
    <property type="entry name" value="Galactose-binding domain-like"/>
    <property type="match status" value="1"/>
</dbReference>
<dbReference type="InterPro" id="IPR008979">
    <property type="entry name" value="Galactose-bd-like_sf"/>
</dbReference>
<feature type="chain" id="PRO_5018687729" evidence="1">
    <location>
        <begin position="16"/>
        <end position="180"/>
    </location>
</feature>
<proteinExistence type="predicted"/>
<protein>
    <submittedName>
        <fullName evidence="2">Uncharacterized protein</fullName>
    </submittedName>
</protein>
<evidence type="ECO:0000313" key="2">
    <source>
        <dbReference type="Ensembl" id="ENSHCOP00000005438.1"/>
    </source>
</evidence>